<evidence type="ECO:0000313" key="2">
    <source>
        <dbReference type="Proteomes" id="UP000243579"/>
    </source>
</evidence>
<dbReference type="EMBL" id="JNBR01000130">
    <property type="protein sequence ID" value="OQR96802.1"/>
    <property type="molecule type" value="Genomic_DNA"/>
</dbReference>
<proteinExistence type="predicted"/>
<dbReference type="AlphaFoldDB" id="A0A1V9ZFQ0"/>
<dbReference type="Proteomes" id="UP000243579">
    <property type="component" value="Unassembled WGS sequence"/>
</dbReference>
<reference evidence="1 2" key="1">
    <citation type="journal article" date="2014" name="Genome Biol. Evol.">
        <title>The secreted proteins of Achlya hypogyna and Thraustotheca clavata identify the ancestral oomycete secretome and reveal gene acquisitions by horizontal gene transfer.</title>
        <authorList>
            <person name="Misner I."/>
            <person name="Blouin N."/>
            <person name="Leonard G."/>
            <person name="Richards T.A."/>
            <person name="Lane C.E."/>
        </authorList>
    </citation>
    <scope>NUCLEOTIDE SEQUENCE [LARGE SCALE GENOMIC DNA]</scope>
    <source>
        <strain evidence="1 2">ATCC 48635</strain>
    </source>
</reference>
<evidence type="ECO:0000313" key="1">
    <source>
        <dbReference type="EMBL" id="OQR96802.1"/>
    </source>
</evidence>
<comment type="caution">
    <text evidence="1">The sequence shown here is derived from an EMBL/GenBank/DDBJ whole genome shotgun (WGS) entry which is preliminary data.</text>
</comment>
<sequence length="78" mass="8378">MVPYTAVAASPSTRWTCLNIGNGKYKFIDYQGNYLSRCQGCVANVPVSFANSDPVFSLATPNANSGLDSNTWTVTVKP</sequence>
<gene>
    <name evidence="1" type="ORF">ACHHYP_13602</name>
</gene>
<name>A0A1V9ZFQ0_ACHHY</name>
<organism evidence="1 2">
    <name type="scientific">Achlya hypogyna</name>
    <name type="common">Oomycete</name>
    <name type="synonym">Protoachlya hypogyna</name>
    <dbReference type="NCBI Taxonomy" id="1202772"/>
    <lineage>
        <taxon>Eukaryota</taxon>
        <taxon>Sar</taxon>
        <taxon>Stramenopiles</taxon>
        <taxon>Oomycota</taxon>
        <taxon>Saprolegniomycetes</taxon>
        <taxon>Saprolegniales</taxon>
        <taxon>Achlyaceae</taxon>
        <taxon>Achlya</taxon>
    </lineage>
</organism>
<accession>A0A1V9ZFQ0</accession>
<evidence type="ECO:0008006" key="3">
    <source>
        <dbReference type="Google" id="ProtNLM"/>
    </source>
</evidence>
<protein>
    <recommendedName>
        <fullName evidence="3">Secreted protein</fullName>
    </recommendedName>
</protein>
<keyword evidence="2" id="KW-1185">Reference proteome</keyword>